<comment type="caution">
    <text evidence="1">The sequence shown here is derived from an EMBL/GenBank/DDBJ whole genome shotgun (WGS) entry which is preliminary data.</text>
</comment>
<gene>
    <name evidence="1" type="ORF">FA95DRAFT_1554731</name>
</gene>
<dbReference type="EMBL" id="MU275853">
    <property type="protein sequence ID" value="KAI0051380.1"/>
    <property type="molecule type" value="Genomic_DNA"/>
</dbReference>
<keyword evidence="2" id="KW-1185">Reference proteome</keyword>
<protein>
    <submittedName>
        <fullName evidence="1">Uncharacterized protein</fullName>
    </submittedName>
</protein>
<reference evidence="1" key="1">
    <citation type="submission" date="2021-02" db="EMBL/GenBank/DDBJ databases">
        <authorList>
            <consortium name="DOE Joint Genome Institute"/>
            <person name="Ahrendt S."/>
            <person name="Looney B.P."/>
            <person name="Miyauchi S."/>
            <person name="Morin E."/>
            <person name="Drula E."/>
            <person name="Courty P.E."/>
            <person name="Chicoki N."/>
            <person name="Fauchery L."/>
            <person name="Kohler A."/>
            <person name="Kuo A."/>
            <person name="Labutti K."/>
            <person name="Pangilinan J."/>
            <person name="Lipzen A."/>
            <person name="Riley R."/>
            <person name="Andreopoulos W."/>
            <person name="He G."/>
            <person name="Johnson J."/>
            <person name="Barry K.W."/>
            <person name="Grigoriev I.V."/>
            <person name="Nagy L."/>
            <person name="Hibbett D."/>
            <person name="Henrissat B."/>
            <person name="Matheny P.B."/>
            <person name="Labbe J."/>
            <person name="Martin F."/>
        </authorList>
    </citation>
    <scope>NUCLEOTIDE SEQUENCE</scope>
    <source>
        <strain evidence="1">FP105234-sp</strain>
    </source>
</reference>
<reference evidence="1" key="2">
    <citation type="journal article" date="2022" name="New Phytol.">
        <title>Evolutionary transition to the ectomycorrhizal habit in the genomes of a hyperdiverse lineage of mushroom-forming fungi.</title>
        <authorList>
            <person name="Looney B."/>
            <person name="Miyauchi S."/>
            <person name="Morin E."/>
            <person name="Drula E."/>
            <person name="Courty P.E."/>
            <person name="Kohler A."/>
            <person name="Kuo A."/>
            <person name="LaButti K."/>
            <person name="Pangilinan J."/>
            <person name="Lipzen A."/>
            <person name="Riley R."/>
            <person name="Andreopoulos W."/>
            <person name="He G."/>
            <person name="Johnson J."/>
            <person name="Nolan M."/>
            <person name="Tritt A."/>
            <person name="Barry K.W."/>
            <person name="Grigoriev I.V."/>
            <person name="Nagy L.G."/>
            <person name="Hibbett D."/>
            <person name="Henrissat B."/>
            <person name="Matheny P.B."/>
            <person name="Labbe J."/>
            <person name="Martin F.M."/>
        </authorList>
    </citation>
    <scope>NUCLEOTIDE SEQUENCE</scope>
    <source>
        <strain evidence="1">FP105234-sp</strain>
    </source>
</reference>
<sequence>MASTSTSPPPPGLTEASKKSTVAWQTDLESLFQRAKDRFPDVLWELLGDDDGGGNGEEVWGHKAIVYARAPPSFQARYFSFRPAPIGSPRPYSPSGYPTQSALSLTLGVDLPTVSRSPSPFRPASPISTTRGGILRLTTSINPTLFSKELEYLYTGKGIGAAFEFLYDSNEHYREEGDAEENRIDKLRKDLVFMWRSRLYSDVRVIIEGSSSAHHEGSAAVFTTHRFILVSRSSYFYNALIGWNSKADDDSEEPPSITLPSPPFTPPALHFILGFIYTGTLIFSNRTYDLDTAFAILRSSAYIALDTLFDEIQARIVQEMMHGLFHAFLEFAEYERLTGGKWGVSGCRCRQCSRRVPRVLEFALQDDVKNVPLERGARRGLVGLFGDGWCNADFARLDKRIRDAALKGVAKRTTPLNVFPLLFAAEAALARLETLIDPWADVVRDMIIDARHGIDRVLCDQAEECFEQSEWLEVMEANGARFEDTEHVEWVMKSVQRGFADKNAGTLYQVLVSSILLRPHPIDINDTLLPSTSAIRVQVEDTRVELLRWMRKRWVGVRQEGGFDTLDGWALKEISHEIEVPVEDLTSPSPTSPVKGSPARNGIRSTVGRPDNDNDTISMHSLRTSVLNRNMAKHNVPASPREPLTSSGSSVRSVARSTYSTTSRVSSASTAPRRVAPSLGPRPDSKLTPSGASVNRVLSPTPRSGAIAEESSENARASATDSSSIAESSNGKRPRPSPEPKLKSSAASVTSVRSRASTVRKPTQSTPTPSLRVPSVASRPASAASRPASAASRPASSVSRTTLTVSRPSSSVSTHTSDTSSTFKSAKSELAGDSAPRARRVSASSTVSTASVRTTATSAKPTARRLSTASTASTNTINRPKKTVPPLPDTSKLSQLSPTARKGSSTSIRSTASASPSTLKKVVPRKAASPHQNGDSPKGKTPQRKVDGTSTIKGKGKAPELDQSEDADQDTASLAEGLPAESVGVDTPIHSQPQRRGSSDTITRYKSASEQALLLPVIDPASREPRGATLEIGIPCIITSKRARFRAYARYIGEVEGEAGPWVGVEVPISDPAPSDKPDIRQWHDGSWGGVRYFDLGVGSEWDYSDERGSRRRRLDWIGTVGTKTLKREGEQLSLDRSKRLRSVSPAVSDVTTVESRGLFVRPQQVLYVVDAVGSEL</sequence>
<name>A0ACB8S4V1_9AGAM</name>
<organism evidence="1 2">
    <name type="scientific">Auriscalpium vulgare</name>
    <dbReference type="NCBI Taxonomy" id="40419"/>
    <lineage>
        <taxon>Eukaryota</taxon>
        <taxon>Fungi</taxon>
        <taxon>Dikarya</taxon>
        <taxon>Basidiomycota</taxon>
        <taxon>Agaricomycotina</taxon>
        <taxon>Agaricomycetes</taxon>
        <taxon>Russulales</taxon>
        <taxon>Auriscalpiaceae</taxon>
        <taxon>Auriscalpium</taxon>
    </lineage>
</organism>
<dbReference type="Proteomes" id="UP000814033">
    <property type="component" value="Unassembled WGS sequence"/>
</dbReference>
<evidence type="ECO:0000313" key="2">
    <source>
        <dbReference type="Proteomes" id="UP000814033"/>
    </source>
</evidence>
<proteinExistence type="predicted"/>
<evidence type="ECO:0000313" key="1">
    <source>
        <dbReference type="EMBL" id="KAI0051380.1"/>
    </source>
</evidence>
<accession>A0ACB8S4V1</accession>